<accession>A0A2T3GXS1</accession>
<organism evidence="7 8">
    <name type="scientific">Shewanella algae</name>
    <dbReference type="NCBI Taxonomy" id="38313"/>
    <lineage>
        <taxon>Bacteria</taxon>
        <taxon>Pseudomonadati</taxon>
        <taxon>Pseudomonadota</taxon>
        <taxon>Gammaproteobacteria</taxon>
        <taxon>Alteromonadales</taxon>
        <taxon>Shewanellaceae</taxon>
        <taxon>Shewanella</taxon>
    </lineage>
</organism>
<dbReference type="Gene3D" id="2.60.440.10">
    <property type="entry name" value="YacF-like domains"/>
    <property type="match status" value="1"/>
</dbReference>
<dbReference type="GO" id="GO:0005737">
    <property type="term" value="C:cytoplasm"/>
    <property type="evidence" value="ECO:0007669"/>
    <property type="project" value="UniProtKB-SubCell"/>
</dbReference>
<keyword evidence="3 5" id="KW-0717">Septation</keyword>
<evidence type="ECO:0000256" key="2">
    <source>
        <dbReference type="ARBA" id="ARBA00022618"/>
    </source>
</evidence>
<evidence type="ECO:0000313" key="6">
    <source>
        <dbReference type="EMBL" id="BCV43404.1"/>
    </source>
</evidence>
<dbReference type="HAMAP" id="MF_01092">
    <property type="entry name" value="ZapD"/>
    <property type="match status" value="1"/>
</dbReference>
<gene>
    <name evidence="5 6" type="primary">zapD</name>
    <name evidence="7" type="ORF">NCTC10738_01196</name>
    <name evidence="6" type="ORF">TUM17379_04220</name>
</gene>
<evidence type="ECO:0000313" key="7">
    <source>
        <dbReference type="EMBL" id="SUI57043.1"/>
    </source>
</evidence>
<evidence type="ECO:0000256" key="4">
    <source>
        <dbReference type="ARBA" id="ARBA00023306"/>
    </source>
</evidence>
<dbReference type="PANTHER" id="PTHR39455:SF1">
    <property type="entry name" value="CELL DIVISION PROTEIN ZAPD"/>
    <property type="match status" value="1"/>
</dbReference>
<dbReference type="GO" id="GO:0000917">
    <property type="term" value="P:division septum assembly"/>
    <property type="evidence" value="ECO:0007669"/>
    <property type="project" value="UniProtKB-KW"/>
</dbReference>
<dbReference type="RefSeq" id="WP_028779562.1">
    <property type="nucleotide sequence ID" value="NZ_AP024609.1"/>
</dbReference>
<comment type="function">
    <text evidence="5">Cell division factor that enhances FtsZ-ring assembly. Directly interacts with FtsZ and promotes bundling of FtsZ protofilaments, with a reduction in FtsZ GTPase activity.</text>
</comment>
<evidence type="ECO:0000313" key="8">
    <source>
        <dbReference type="Proteomes" id="UP000254069"/>
    </source>
</evidence>
<dbReference type="InterPro" id="IPR027462">
    <property type="entry name" value="ZapD_C"/>
</dbReference>
<dbReference type="SUPFAM" id="SSF160950">
    <property type="entry name" value="YacF-like"/>
    <property type="match status" value="1"/>
</dbReference>
<dbReference type="AlphaFoldDB" id="A0A2T3GXS1"/>
<dbReference type="PANTHER" id="PTHR39455">
    <property type="entry name" value="CELL DIVISION PROTEIN ZAPD"/>
    <property type="match status" value="1"/>
</dbReference>
<sequence>MNTTELIFEQPLNEKIRSYLRLEYLARQLDNNLQQDHQHRCFYPLFSLCELTERCDYRSEVIKDIDRQLIQLQSWQQQDDVDQQQLQYYLEQFSHAREELQRPQRPGSQLKQDRFISALRQRFSMPGACCNFDLPQLHFWLAKPWEERCQEYLQWTSHFSSLLQPISLLLQLTRMSCEYRDAVAHAGFYQGDSQQSLSLVRVKLDAEQGCYPTISGHRNRFAIHFVQFEQQKHSDKTVKFLLATCG</sequence>
<dbReference type="GeneID" id="93807483"/>
<dbReference type="NCBIfam" id="NF003655">
    <property type="entry name" value="PRK05287.1-3"/>
    <property type="match status" value="1"/>
</dbReference>
<comment type="subunit">
    <text evidence="5">Interacts with FtsZ.</text>
</comment>
<keyword evidence="2 5" id="KW-0132">Cell division</keyword>
<dbReference type="GO" id="GO:0043093">
    <property type="term" value="P:FtsZ-dependent cytokinesis"/>
    <property type="evidence" value="ECO:0007669"/>
    <property type="project" value="UniProtKB-UniRule"/>
</dbReference>
<comment type="subcellular location">
    <subcellularLocation>
        <location evidence="5">Cytoplasm</location>
    </subcellularLocation>
    <text evidence="5">Localizes to mid-cell in an FtsZ-dependent manner.</text>
</comment>
<dbReference type="InterPro" id="IPR036268">
    <property type="entry name" value="ZapD_sf"/>
</dbReference>
<evidence type="ECO:0000256" key="5">
    <source>
        <dbReference type="HAMAP-Rule" id="MF_01092"/>
    </source>
</evidence>
<accession>A0A379ZA18</accession>
<dbReference type="STRING" id="38313.GCA_000947195_00407"/>
<dbReference type="EMBL" id="UGYO01000001">
    <property type="protein sequence ID" value="SUI57043.1"/>
    <property type="molecule type" value="Genomic_DNA"/>
</dbReference>
<dbReference type="Pfam" id="PF07072">
    <property type="entry name" value="ZapD"/>
    <property type="match status" value="1"/>
</dbReference>
<comment type="similarity">
    <text evidence="5">Belongs to the ZapD family.</text>
</comment>
<protein>
    <recommendedName>
        <fullName evidence="5">Cell division protein ZapD</fullName>
    </recommendedName>
    <alternativeName>
        <fullName evidence="5">Z ring-associated protein D</fullName>
    </alternativeName>
</protein>
<dbReference type="GO" id="GO:0032153">
    <property type="term" value="C:cell division site"/>
    <property type="evidence" value="ECO:0007669"/>
    <property type="project" value="TreeGrafter"/>
</dbReference>
<proteinExistence type="inferred from homology"/>
<reference evidence="7 8" key="1">
    <citation type="submission" date="2018-06" db="EMBL/GenBank/DDBJ databases">
        <authorList>
            <consortium name="Pathogen Informatics"/>
            <person name="Doyle S."/>
        </authorList>
    </citation>
    <scope>NUCLEOTIDE SEQUENCE [LARGE SCALE GENOMIC DNA]</scope>
    <source>
        <strain evidence="7 8">NCTC10738</strain>
    </source>
</reference>
<dbReference type="Gene3D" id="1.10.3900.10">
    <property type="entry name" value="YacF-like"/>
    <property type="match status" value="1"/>
</dbReference>
<dbReference type="Proteomes" id="UP000254069">
    <property type="component" value="Unassembled WGS sequence"/>
</dbReference>
<dbReference type="Proteomes" id="UP000825078">
    <property type="component" value="Chromosome"/>
</dbReference>
<keyword evidence="4 5" id="KW-0131">Cell cycle</keyword>
<name>A0A2T3GXS1_9GAMM</name>
<keyword evidence="8" id="KW-1185">Reference proteome</keyword>
<dbReference type="NCBIfam" id="NF003654">
    <property type="entry name" value="PRK05287.1-2"/>
    <property type="match status" value="1"/>
</dbReference>
<keyword evidence="1 5" id="KW-0963">Cytoplasm</keyword>
<dbReference type="InterPro" id="IPR009777">
    <property type="entry name" value="ZapD"/>
</dbReference>
<dbReference type="KEGG" id="salg:BS332_09600"/>
<dbReference type="EMBL" id="AP024613">
    <property type="protein sequence ID" value="BCV43404.1"/>
    <property type="molecule type" value="Genomic_DNA"/>
</dbReference>
<evidence type="ECO:0000256" key="3">
    <source>
        <dbReference type="ARBA" id="ARBA00023210"/>
    </source>
</evidence>
<reference evidence="6" key="2">
    <citation type="submission" date="2021-05" db="EMBL/GenBank/DDBJ databases">
        <title>Molecular characterization for Shewanella algae harboring chromosomal blaOXA-55-like strains isolated from clinical and environment sample.</title>
        <authorList>
            <person name="Ohama Y."/>
            <person name="Aoki K."/>
            <person name="Harada S."/>
            <person name="Moriya K."/>
            <person name="Ishii Y."/>
            <person name="Tateda K."/>
        </authorList>
    </citation>
    <scope>NUCLEOTIDE SEQUENCE</scope>
    <source>
        <strain evidence="6">TUM17379</strain>
    </source>
</reference>
<evidence type="ECO:0000256" key="1">
    <source>
        <dbReference type="ARBA" id="ARBA00022490"/>
    </source>
</evidence>